<dbReference type="AlphaFoldDB" id="A0A0A8YU40"/>
<organism evidence="1">
    <name type="scientific">Arundo donax</name>
    <name type="common">Giant reed</name>
    <name type="synonym">Donax arundinaceus</name>
    <dbReference type="NCBI Taxonomy" id="35708"/>
    <lineage>
        <taxon>Eukaryota</taxon>
        <taxon>Viridiplantae</taxon>
        <taxon>Streptophyta</taxon>
        <taxon>Embryophyta</taxon>
        <taxon>Tracheophyta</taxon>
        <taxon>Spermatophyta</taxon>
        <taxon>Magnoliopsida</taxon>
        <taxon>Liliopsida</taxon>
        <taxon>Poales</taxon>
        <taxon>Poaceae</taxon>
        <taxon>PACMAD clade</taxon>
        <taxon>Arundinoideae</taxon>
        <taxon>Arundineae</taxon>
        <taxon>Arundo</taxon>
    </lineage>
</organism>
<reference evidence="1" key="1">
    <citation type="submission" date="2014-09" db="EMBL/GenBank/DDBJ databases">
        <authorList>
            <person name="Magalhaes I.L.F."/>
            <person name="Oliveira U."/>
            <person name="Santos F.R."/>
            <person name="Vidigal T.H.D.A."/>
            <person name="Brescovit A.D."/>
            <person name="Santos A.J."/>
        </authorList>
    </citation>
    <scope>NUCLEOTIDE SEQUENCE</scope>
    <source>
        <tissue evidence="1">Shoot tissue taken approximately 20 cm above the soil surface</tissue>
    </source>
</reference>
<name>A0A0A8YU40_ARUDO</name>
<proteinExistence type="predicted"/>
<accession>A0A0A8YU40</accession>
<sequence length="42" mass="4796">MCCPKDLSLFFISVLSQEQLGTHFLACCRAGDHRNYLLRNHG</sequence>
<evidence type="ECO:0000313" key="1">
    <source>
        <dbReference type="EMBL" id="JAD28085.1"/>
    </source>
</evidence>
<dbReference type="EMBL" id="GBRH01269810">
    <property type="protein sequence ID" value="JAD28085.1"/>
    <property type="molecule type" value="Transcribed_RNA"/>
</dbReference>
<protein>
    <submittedName>
        <fullName evidence="1">Uncharacterized protein</fullName>
    </submittedName>
</protein>
<reference evidence="1" key="2">
    <citation type="journal article" date="2015" name="Data Brief">
        <title>Shoot transcriptome of the giant reed, Arundo donax.</title>
        <authorList>
            <person name="Barrero R.A."/>
            <person name="Guerrero F.D."/>
            <person name="Moolhuijzen P."/>
            <person name="Goolsby J.A."/>
            <person name="Tidwell J."/>
            <person name="Bellgard S.E."/>
            <person name="Bellgard M.I."/>
        </authorList>
    </citation>
    <scope>NUCLEOTIDE SEQUENCE</scope>
    <source>
        <tissue evidence="1">Shoot tissue taken approximately 20 cm above the soil surface</tissue>
    </source>
</reference>